<dbReference type="InterPro" id="IPR011701">
    <property type="entry name" value="MFS"/>
</dbReference>
<dbReference type="eggNOG" id="KOG2533">
    <property type="taxonomic scope" value="Eukaryota"/>
</dbReference>
<feature type="domain" description="Major facilitator superfamily (MFS) profile" evidence="7">
    <location>
        <begin position="43"/>
        <end position="454"/>
    </location>
</feature>
<dbReference type="Gene3D" id="1.20.1250.20">
    <property type="entry name" value="MFS general substrate transporter like domains"/>
    <property type="match status" value="2"/>
</dbReference>
<feature type="transmembrane region" description="Helical" evidence="6">
    <location>
        <begin position="305"/>
        <end position="325"/>
    </location>
</feature>
<sequence>MNEAGIELQESAKLLNNDSIPELVSEADRKMIRRVKWKTDLIILPLLVSIHFLAQMGRSDLANAKVAGLDEDFNLDASKYSLVASILLVGYLLFQLPAMLLMRKVGPPVEFACAMIVWGVVTVCTIKATNYVHLMIIRTLVGASEAFIQGAVLYLSFWYPYNELATRGAILYSSVALAGTINGLLAYLIEMKLDGVNGWTAWQWIFFIEGIIPIAWAFVILFLLPNTPETVKLFFTPQEKKVIIARSRAAHNTGESKIIPKLIVKVLTQPQFWFVVLMDAGVHFCTTSLSNFIPDIIKGLGYESIQAQLMTVIVYCSALVGILAAARVADKLQKRGLIIIICTAVAAIGYVLLLTLTNDAARLAATCVVAAGAYPISVLSLVWMATNNVGYTFRASAAGMVNIFSQLIAISANFAFSDPPYYRMGLGISLVMISISGIMAGLQIGYLSLMNKVKRAEQHGELAAWRRQLTIDEIGNAHPDFFFSF</sequence>
<gene>
    <name evidence="8" type="ORF">PFICI_01097</name>
</gene>
<proteinExistence type="predicted"/>
<dbReference type="AlphaFoldDB" id="W3XMR2"/>
<keyword evidence="9" id="KW-1185">Reference proteome</keyword>
<evidence type="ECO:0000256" key="1">
    <source>
        <dbReference type="ARBA" id="ARBA00004141"/>
    </source>
</evidence>
<feature type="transmembrane region" description="Helical" evidence="6">
    <location>
        <begin position="337"/>
        <end position="357"/>
    </location>
</feature>
<organism evidence="8 9">
    <name type="scientific">Pestalotiopsis fici (strain W106-1 / CGMCC3.15140)</name>
    <dbReference type="NCBI Taxonomy" id="1229662"/>
    <lineage>
        <taxon>Eukaryota</taxon>
        <taxon>Fungi</taxon>
        <taxon>Dikarya</taxon>
        <taxon>Ascomycota</taxon>
        <taxon>Pezizomycotina</taxon>
        <taxon>Sordariomycetes</taxon>
        <taxon>Xylariomycetidae</taxon>
        <taxon>Amphisphaeriales</taxon>
        <taxon>Sporocadaceae</taxon>
        <taxon>Pestalotiopsis</taxon>
    </lineage>
</organism>
<evidence type="ECO:0000256" key="5">
    <source>
        <dbReference type="ARBA" id="ARBA00023136"/>
    </source>
</evidence>
<feature type="transmembrane region" description="Helical" evidence="6">
    <location>
        <begin position="169"/>
        <end position="189"/>
    </location>
</feature>
<dbReference type="InParanoid" id="W3XMR2"/>
<name>W3XMR2_PESFW</name>
<feature type="transmembrane region" description="Helical" evidence="6">
    <location>
        <begin position="272"/>
        <end position="293"/>
    </location>
</feature>
<evidence type="ECO:0000256" key="6">
    <source>
        <dbReference type="SAM" id="Phobius"/>
    </source>
</evidence>
<dbReference type="PROSITE" id="PS50850">
    <property type="entry name" value="MFS"/>
    <property type="match status" value="1"/>
</dbReference>
<dbReference type="InterPro" id="IPR020846">
    <property type="entry name" value="MFS_dom"/>
</dbReference>
<accession>W3XMR2</accession>
<feature type="transmembrane region" description="Helical" evidence="6">
    <location>
        <begin position="39"/>
        <end position="57"/>
    </location>
</feature>
<feature type="transmembrane region" description="Helical" evidence="6">
    <location>
        <begin position="428"/>
        <end position="449"/>
    </location>
</feature>
<dbReference type="GeneID" id="19266110"/>
<feature type="transmembrane region" description="Helical" evidence="6">
    <location>
        <begin position="201"/>
        <end position="224"/>
    </location>
</feature>
<dbReference type="Pfam" id="PF07690">
    <property type="entry name" value="MFS_1"/>
    <property type="match status" value="1"/>
</dbReference>
<dbReference type="Proteomes" id="UP000030651">
    <property type="component" value="Unassembled WGS sequence"/>
</dbReference>
<evidence type="ECO:0000256" key="3">
    <source>
        <dbReference type="ARBA" id="ARBA00022692"/>
    </source>
</evidence>
<evidence type="ECO:0000313" key="8">
    <source>
        <dbReference type="EMBL" id="ETS87269.1"/>
    </source>
</evidence>
<dbReference type="SUPFAM" id="SSF103473">
    <property type="entry name" value="MFS general substrate transporter"/>
    <property type="match status" value="1"/>
</dbReference>
<evidence type="ECO:0000259" key="7">
    <source>
        <dbReference type="PROSITE" id="PS50850"/>
    </source>
</evidence>
<dbReference type="GO" id="GO:0016020">
    <property type="term" value="C:membrane"/>
    <property type="evidence" value="ECO:0007669"/>
    <property type="project" value="UniProtKB-SubCell"/>
</dbReference>
<dbReference type="HOGENOM" id="CLU_001265_0_1_1"/>
<feature type="transmembrane region" description="Helical" evidence="6">
    <location>
        <begin position="77"/>
        <end position="102"/>
    </location>
</feature>
<feature type="transmembrane region" description="Helical" evidence="6">
    <location>
        <begin position="397"/>
        <end position="416"/>
    </location>
</feature>
<keyword evidence="5 6" id="KW-0472">Membrane</keyword>
<keyword evidence="2" id="KW-0813">Transport</keyword>
<dbReference type="RefSeq" id="XP_007827869.1">
    <property type="nucleotide sequence ID" value="XM_007829678.1"/>
</dbReference>
<keyword evidence="3 6" id="KW-0812">Transmembrane</keyword>
<feature type="transmembrane region" description="Helical" evidence="6">
    <location>
        <begin position="363"/>
        <end position="385"/>
    </location>
</feature>
<evidence type="ECO:0000256" key="2">
    <source>
        <dbReference type="ARBA" id="ARBA00022448"/>
    </source>
</evidence>
<dbReference type="InterPro" id="IPR036259">
    <property type="entry name" value="MFS_trans_sf"/>
</dbReference>
<reference evidence="9" key="1">
    <citation type="journal article" date="2015" name="BMC Genomics">
        <title>Genomic and transcriptomic analysis of the endophytic fungus Pestalotiopsis fici reveals its lifestyle and high potential for synthesis of natural products.</title>
        <authorList>
            <person name="Wang X."/>
            <person name="Zhang X."/>
            <person name="Liu L."/>
            <person name="Xiang M."/>
            <person name="Wang W."/>
            <person name="Sun X."/>
            <person name="Che Y."/>
            <person name="Guo L."/>
            <person name="Liu G."/>
            <person name="Guo L."/>
            <person name="Wang C."/>
            <person name="Yin W.B."/>
            <person name="Stadler M."/>
            <person name="Zhang X."/>
            <person name="Liu X."/>
        </authorList>
    </citation>
    <scope>NUCLEOTIDE SEQUENCE [LARGE SCALE GENOMIC DNA]</scope>
    <source>
        <strain evidence="9">W106-1 / CGMCC3.15140</strain>
    </source>
</reference>
<evidence type="ECO:0000256" key="4">
    <source>
        <dbReference type="ARBA" id="ARBA00022989"/>
    </source>
</evidence>
<dbReference type="OrthoDB" id="2985014at2759"/>
<keyword evidence="4 6" id="KW-1133">Transmembrane helix</keyword>
<dbReference type="PANTHER" id="PTHR43791:SF36">
    <property type="entry name" value="TRANSPORTER, PUTATIVE (AFU_ORTHOLOGUE AFUA_6G08340)-RELATED"/>
    <property type="match status" value="1"/>
</dbReference>
<feature type="transmembrane region" description="Helical" evidence="6">
    <location>
        <begin position="135"/>
        <end position="157"/>
    </location>
</feature>
<dbReference type="PANTHER" id="PTHR43791">
    <property type="entry name" value="PERMEASE-RELATED"/>
    <property type="match status" value="1"/>
</dbReference>
<comment type="subcellular location">
    <subcellularLocation>
        <location evidence="1">Membrane</location>
        <topology evidence="1">Multi-pass membrane protein</topology>
    </subcellularLocation>
</comment>
<dbReference type="GO" id="GO:0022857">
    <property type="term" value="F:transmembrane transporter activity"/>
    <property type="evidence" value="ECO:0007669"/>
    <property type="project" value="InterPro"/>
</dbReference>
<dbReference type="EMBL" id="KI912109">
    <property type="protein sequence ID" value="ETS87269.1"/>
    <property type="molecule type" value="Genomic_DNA"/>
</dbReference>
<dbReference type="KEGG" id="pfy:PFICI_01097"/>
<dbReference type="OMA" id="WYEYHEL"/>
<evidence type="ECO:0000313" key="9">
    <source>
        <dbReference type="Proteomes" id="UP000030651"/>
    </source>
</evidence>
<feature type="transmembrane region" description="Helical" evidence="6">
    <location>
        <begin position="109"/>
        <end position="129"/>
    </location>
</feature>
<protein>
    <recommendedName>
        <fullName evidence="7">Major facilitator superfamily (MFS) profile domain-containing protein</fullName>
    </recommendedName>
</protein>